<dbReference type="RefSeq" id="WP_332082472.1">
    <property type="nucleotide sequence ID" value="NZ_JAZHYN010000041.1"/>
</dbReference>
<dbReference type="InterPro" id="IPR009562">
    <property type="entry name" value="DUF1178"/>
</dbReference>
<evidence type="ECO:0000313" key="2">
    <source>
        <dbReference type="Proteomes" id="UP001350748"/>
    </source>
</evidence>
<organism evidence="1 2">
    <name type="scientific">Methylocystis borbori</name>
    <dbReference type="NCBI Taxonomy" id="3118750"/>
    <lineage>
        <taxon>Bacteria</taxon>
        <taxon>Pseudomonadati</taxon>
        <taxon>Pseudomonadota</taxon>
        <taxon>Alphaproteobacteria</taxon>
        <taxon>Hyphomicrobiales</taxon>
        <taxon>Methylocystaceae</taxon>
        <taxon>Methylocystis</taxon>
    </lineage>
</organism>
<reference evidence="1 2" key="1">
    <citation type="submission" date="2024-02" db="EMBL/GenBank/DDBJ databases">
        <authorList>
            <person name="Grouzdev D."/>
        </authorList>
    </citation>
    <scope>NUCLEOTIDE SEQUENCE [LARGE SCALE GENOMIC DNA]</scope>
    <source>
        <strain evidence="1 2">9N</strain>
    </source>
</reference>
<sequence>MIHYSLICDAGHSFDGWFRDSATFEAQAADGRIACPFCDSTGISRDVMAPSVARPRDKAAKKLRAKLRELHEEVVTQTEDVGERFPQEARAIEEGAAKRRAIRGHATFEEAKALLEEGIEILPLPGLPNDGN</sequence>
<dbReference type="Pfam" id="PF06676">
    <property type="entry name" value="DUF1178"/>
    <property type="match status" value="1"/>
</dbReference>
<dbReference type="PIRSF" id="PIRSF032131">
    <property type="entry name" value="UCP032131"/>
    <property type="match status" value="1"/>
</dbReference>
<dbReference type="Proteomes" id="UP001350748">
    <property type="component" value="Unassembled WGS sequence"/>
</dbReference>
<keyword evidence="2" id="KW-1185">Reference proteome</keyword>
<accession>A0ABU7XJ66</accession>
<protein>
    <submittedName>
        <fullName evidence="1">DUF1178 family protein</fullName>
    </submittedName>
</protein>
<proteinExistence type="predicted"/>
<gene>
    <name evidence="1" type="ORF">V3H18_12870</name>
</gene>
<evidence type="ECO:0000313" key="1">
    <source>
        <dbReference type="EMBL" id="MEF3367426.1"/>
    </source>
</evidence>
<name>A0ABU7XJ66_9HYPH</name>
<comment type="caution">
    <text evidence="1">The sequence shown here is derived from an EMBL/GenBank/DDBJ whole genome shotgun (WGS) entry which is preliminary data.</text>
</comment>
<dbReference type="EMBL" id="JAZHYN010000041">
    <property type="protein sequence ID" value="MEF3367426.1"/>
    <property type="molecule type" value="Genomic_DNA"/>
</dbReference>